<keyword evidence="2" id="KW-1133">Transmembrane helix</keyword>
<protein>
    <recommendedName>
        <fullName evidence="5">Dipeptidylpeptidase IV N-terminal domain-containing protein</fullName>
    </recommendedName>
</protein>
<evidence type="ECO:0000256" key="2">
    <source>
        <dbReference type="SAM" id="Phobius"/>
    </source>
</evidence>
<dbReference type="PANTHER" id="PTHR36842">
    <property type="entry name" value="PROTEIN TOLB HOMOLOG"/>
    <property type="match status" value="1"/>
</dbReference>
<evidence type="ECO:0000256" key="1">
    <source>
        <dbReference type="ARBA" id="ARBA00009820"/>
    </source>
</evidence>
<comment type="caution">
    <text evidence="3">The sequence shown here is derived from an EMBL/GenBank/DDBJ whole genome shotgun (WGS) entry which is preliminary data.</text>
</comment>
<dbReference type="Gene3D" id="2.120.10.30">
    <property type="entry name" value="TolB, C-terminal domain"/>
    <property type="match status" value="2"/>
</dbReference>
<feature type="transmembrane region" description="Helical" evidence="2">
    <location>
        <begin position="29"/>
        <end position="51"/>
    </location>
</feature>
<accession>A0A0S7XQ77</accession>
<dbReference type="PANTHER" id="PTHR36842:SF1">
    <property type="entry name" value="PROTEIN TOLB"/>
    <property type="match status" value="1"/>
</dbReference>
<dbReference type="EMBL" id="LIZY01000050">
    <property type="protein sequence ID" value="KPJ63996.1"/>
    <property type="molecule type" value="Genomic_DNA"/>
</dbReference>
<gene>
    <name evidence="3" type="ORF">AMK68_02640</name>
</gene>
<dbReference type="AlphaFoldDB" id="A0A0S7XQ77"/>
<comment type="similarity">
    <text evidence="1">Belongs to the TolB family.</text>
</comment>
<keyword evidence="2" id="KW-0812">Transmembrane</keyword>
<evidence type="ECO:0000313" key="4">
    <source>
        <dbReference type="Proteomes" id="UP000052020"/>
    </source>
</evidence>
<keyword evidence="2" id="KW-0472">Membrane</keyword>
<evidence type="ECO:0008006" key="5">
    <source>
        <dbReference type="Google" id="ProtNLM"/>
    </source>
</evidence>
<sequence>MSGNDLRELMGRYGTGADQTGEARRPRRWTIAAVILAVAVLAGVALSLVVWRRSRRAPDAETSAKASDSARGQRLASLVGYAYTWSPDGKWIAYFAPSAQDNNPTLWRVRPDGKGRRRIPAEMSLPYRLGGDASRARIGLSWGPHGTQLACGPALPLSGRAWTVDLDSRLTWDLGVQYAAPPHWSPDGRELAFVHRGFDRANRRVSLALLLVSADGDQEREIGRTYSWPPRQVQSGPGWAPDGKRIIVPWDRAPVTGSPAAEQVPVVDAWLIDRDGSNPHPLVAAWDYQFPSDGDRRIHCEYTHQCWSPDGEHVVVAAFDEADRWRSLGLFRVSITTRRAEPLLPETVRRQCLSADDAPRCPTWSPQGGRIAFAAAGRLCVLAVQDARCQSINTGHQVLNAPPLWSPDGKRILYAAPAASGQGTDLCLVTVHK</sequence>
<dbReference type="InterPro" id="IPR011659">
    <property type="entry name" value="WD40"/>
</dbReference>
<organism evidence="3 4">
    <name type="scientific">candidate division KD3-62 bacterium DG_56</name>
    <dbReference type="NCBI Taxonomy" id="1704032"/>
    <lineage>
        <taxon>Bacteria</taxon>
        <taxon>candidate division KD3-62</taxon>
    </lineage>
</organism>
<name>A0A0S7XQ77_9BACT</name>
<dbReference type="Pfam" id="PF07676">
    <property type="entry name" value="PD40"/>
    <property type="match status" value="2"/>
</dbReference>
<evidence type="ECO:0000313" key="3">
    <source>
        <dbReference type="EMBL" id="KPJ63996.1"/>
    </source>
</evidence>
<dbReference type="SUPFAM" id="SSF82171">
    <property type="entry name" value="DPP6 N-terminal domain-like"/>
    <property type="match status" value="1"/>
</dbReference>
<reference evidence="3 4" key="1">
    <citation type="journal article" date="2015" name="Microbiome">
        <title>Genomic resolution of linkages in carbon, nitrogen, and sulfur cycling among widespread estuary sediment bacteria.</title>
        <authorList>
            <person name="Baker B.J."/>
            <person name="Lazar C.S."/>
            <person name="Teske A.P."/>
            <person name="Dick G.J."/>
        </authorList>
    </citation>
    <scope>NUCLEOTIDE SEQUENCE [LARGE SCALE GENOMIC DNA]</scope>
    <source>
        <strain evidence="3">DG_56</strain>
    </source>
</reference>
<proteinExistence type="inferred from homology"/>
<dbReference type="Proteomes" id="UP000052020">
    <property type="component" value="Unassembled WGS sequence"/>
</dbReference>
<dbReference type="InterPro" id="IPR011042">
    <property type="entry name" value="6-blade_b-propeller_TolB-like"/>
</dbReference>